<keyword evidence="4 14" id="KW-0732">Signal</keyword>
<dbReference type="PANTHER" id="PTHR24253">
    <property type="entry name" value="TRANSMEMBRANE PROTEASE SERINE"/>
    <property type="match status" value="1"/>
</dbReference>
<keyword evidence="5 13" id="KW-0378">Hydrolase</keyword>
<protein>
    <recommendedName>
        <fullName evidence="10">Granzyme M</fullName>
    </recommendedName>
    <alternativeName>
        <fullName evidence="11">Met-ase</fullName>
    </alternativeName>
    <alternativeName>
        <fullName evidence="12">Natural killer cell granular protease</fullName>
    </alternativeName>
</protein>
<dbReference type="PROSITE" id="PS00134">
    <property type="entry name" value="TRYPSIN_HIS"/>
    <property type="match status" value="1"/>
</dbReference>
<reference evidence="16" key="1">
    <citation type="submission" date="2021-01" db="EMBL/GenBank/DDBJ databases">
        <authorList>
            <person name="Zahm M."/>
            <person name="Roques C."/>
            <person name="Cabau C."/>
            <person name="Klopp C."/>
            <person name="Donnadieu C."/>
            <person name="Jouanno E."/>
            <person name="Lampietro C."/>
            <person name="Louis A."/>
            <person name="Herpin A."/>
            <person name="Echchiki A."/>
            <person name="Berthelot C."/>
            <person name="Parey E."/>
            <person name="Roest-Crollius H."/>
            <person name="Braasch I."/>
            <person name="Postlethwait J."/>
            <person name="Bobe J."/>
            <person name="Montfort J."/>
            <person name="Bouchez O."/>
            <person name="Begum T."/>
            <person name="Mejri S."/>
            <person name="Adams A."/>
            <person name="Chen W.-J."/>
            <person name="Guiguen Y."/>
        </authorList>
    </citation>
    <scope>NUCLEOTIDE SEQUENCE</scope>
    <source>
        <strain evidence="16">YG-15Mar2019-1</strain>
        <tissue evidence="16">Brain</tissue>
    </source>
</reference>
<evidence type="ECO:0000256" key="1">
    <source>
        <dbReference type="ARBA" id="ARBA00004613"/>
    </source>
</evidence>
<dbReference type="PRINTS" id="PR00722">
    <property type="entry name" value="CHYMOTRYPSIN"/>
</dbReference>
<dbReference type="SMART" id="SM00020">
    <property type="entry name" value="Tryp_SPc"/>
    <property type="match status" value="1"/>
</dbReference>
<dbReference type="Proteomes" id="UP001046870">
    <property type="component" value="Chromosome 3"/>
</dbReference>
<dbReference type="AlphaFoldDB" id="A0A9D3QF30"/>
<evidence type="ECO:0000256" key="7">
    <source>
        <dbReference type="ARBA" id="ARBA00023145"/>
    </source>
</evidence>
<organism evidence="16 17">
    <name type="scientific">Megalops atlanticus</name>
    <name type="common">Tarpon</name>
    <name type="synonym">Clupea gigantea</name>
    <dbReference type="NCBI Taxonomy" id="7932"/>
    <lineage>
        <taxon>Eukaryota</taxon>
        <taxon>Metazoa</taxon>
        <taxon>Chordata</taxon>
        <taxon>Craniata</taxon>
        <taxon>Vertebrata</taxon>
        <taxon>Euteleostomi</taxon>
        <taxon>Actinopterygii</taxon>
        <taxon>Neopterygii</taxon>
        <taxon>Teleostei</taxon>
        <taxon>Elopiformes</taxon>
        <taxon>Megalopidae</taxon>
        <taxon>Megalops</taxon>
    </lineage>
</organism>
<gene>
    <name evidence="16" type="ORF">MATL_G00045960</name>
</gene>
<proteinExistence type="predicted"/>
<keyword evidence="17" id="KW-1185">Reference proteome</keyword>
<evidence type="ECO:0000256" key="3">
    <source>
        <dbReference type="ARBA" id="ARBA00022670"/>
    </source>
</evidence>
<dbReference type="Pfam" id="PF00089">
    <property type="entry name" value="Trypsin"/>
    <property type="match status" value="1"/>
</dbReference>
<dbReference type="Gene3D" id="2.40.10.10">
    <property type="entry name" value="Trypsin-like serine proteases"/>
    <property type="match status" value="1"/>
</dbReference>
<dbReference type="PROSITE" id="PS50240">
    <property type="entry name" value="TRYPSIN_DOM"/>
    <property type="match status" value="1"/>
</dbReference>
<feature type="domain" description="Peptidase S1" evidence="15">
    <location>
        <begin position="28"/>
        <end position="263"/>
    </location>
</feature>
<feature type="chain" id="PRO_5039653302" description="Granzyme M" evidence="14">
    <location>
        <begin position="21"/>
        <end position="278"/>
    </location>
</feature>
<feature type="signal peptide" evidence="14">
    <location>
        <begin position="1"/>
        <end position="20"/>
    </location>
</feature>
<evidence type="ECO:0000256" key="2">
    <source>
        <dbReference type="ARBA" id="ARBA00022525"/>
    </source>
</evidence>
<dbReference type="InterPro" id="IPR033116">
    <property type="entry name" value="TRYPSIN_SER"/>
</dbReference>
<evidence type="ECO:0000256" key="10">
    <source>
        <dbReference type="ARBA" id="ARBA00067130"/>
    </source>
</evidence>
<evidence type="ECO:0000256" key="8">
    <source>
        <dbReference type="ARBA" id="ARBA00023157"/>
    </source>
</evidence>
<dbReference type="SUPFAM" id="SSF50494">
    <property type="entry name" value="Trypsin-like serine proteases"/>
    <property type="match status" value="1"/>
</dbReference>
<dbReference type="FunFam" id="2.40.10.10:FF:000146">
    <property type="entry name" value="Serine protease 53"/>
    <property type="match status" value="1"/>
</dbReference>
<evidence type="ECO:0000259" key="15">
    <source>
        <dbReference type="PROSITE" id="PS50240"/>
    </source>
</evidence>
<evidence type="ECO:0000256" key="11">
    <source>
        <dbReference type="ARBA" id="ARBA00078807"/>
    </source>
</evidence>
<sequence length="278" mass="30374">MTRNWLLGVILLLNVTAVSSRPPSYSSIIGGHDTREKEWYFIAALVLKNSPNQIYCGGSILNKRWVLTAAHCMTHPLNMYAVRLGAYHLSDTAPNNRLYSIIQAERHHAYVDVTDGDDIAVVKVDRDIKYCPSVAPVPKLAGAEEIFNEQTPCRAAGWGRIADGVPLNNPKTLQEASLSVMDSKTCLQHVQGAGWKKIRPEMICAGKLGTTACHGDSGGPLVCYSSNNWFLVGVVSGGKGNCAGPTVFTRVSSYRDFIQKYTNRTSAELHLKPALQPC</sequence>
<dbReference type="InterPro" id="IPR001314">
    <property type="entry name" value="Peptidase_S1A"/>
</dbReference>
<dbReference type="InterPro" id="IPR043504">
    <property type="entry name" value="Peptidase_S1_PA_chymotrypsin"/>
</dbReference>
<dbReference type="GO" id="GO:0006508">
    <property type="term" value="P:proteolysis"/>
    <property type="evidence" value="ECO:0007669"/>
    <property type="project" value="UniProtKB-KW"/>
</dbReference>
<dbReference type="PANTHER" id="PTHR24253:SF127">
    <property type="entry name" value="SERINE PROTEASE 27-LIKE"/>
    <property type="match status" value="1"/>
</dbReference>
<dbReference type="EMBL" id="JAFDVH010000003">
    <property type="protein sequence ID" value="KAG7484081.1"/>
    <property type="molecule type" value="Genomic_DNA"/>
</dbReference>
<comment type="subcellular location">
    <subcellularLocation>
        <location evidence="1">Secreted</location>
    </subcellularLocation>
</comment>
<evidence type="ECO:0000313" key="17">
    <source>
        <dbReference type="Proteomes" id="UP001046870"/>
    </source>
</evidence>
<evidence type="ECO:0000256" key="13">
    <source>
        <dbReference type="RuleBase" id="RU363034"/>
    </source>
</evidence>
<name>A0A9D3QF30_MEGAT</name>
<comment type="caution">
    <text evidence="16">The sequence shown here is derived from an EMBL/GenBank/DDBJ whole genome shotgun (WGS) entry which is preliminary data.</text>
</comment>
<dbReference type="PROSITE" id="PS00135">
    <property type="entry name" value="TRYPSIN_SER"/>
    <property type="match status" value="1"/>
</dbReference>
<accession>A0A9D3QF30</accession>
<keyword evidence="2" id="KW-0964">Secreted</keyword>
<dbReference type="InterPro" id="IPR001254">
    <property type="entry name" value="Trypsin_dom"/>
</dbReference>
<evidence type="ECO:0000313" key="16">
    <source>
        <dbReference type="EMBL" id="KAG7484081.1"/>
    </source>
</evidence>
<evidence type="ECO:0000256" key="4">
    <source>
        <dbReference type="ARBA" id="ARBA00022729"/>
    </source>
</evidence>
<dbReference type="GO" id="GO:0005576">
    <property type="term" value="C:extracellular region"/>
    <property type="evidence" value="ECO:0007669"/>
    <property type="project" value="UniProtKB-SubCell"/>
</dbReference>
<keyword evidence="8" id="KW-1015">Disulfide bond</keyword>
<keyword evidence="7" id="KW-0865">Zymogen</keyword>
<dbReference type="InterPro" id="IPR009003">
    <property type="entry name" value="Peptidase_S1_PA"/>
</dbReference>
<comment type="function">
    <text evidence="9">Cleaves peptide substrates after methionine, leucine, and norleucine. Physiological substrates include EZR, alpha-tubulins and the apoptosis inhibitor BIRC5/Survivin. Promotes caspase activation and subsequent apoptosis of target cells.</text>
</comment>
<evidence type="ECO:0000256" key="14">
    <source>
        <dbReference type="SAM" id="SignalP"/>
    </source>
</evidence>
<evidence type="ECO:0000256" key="12">
    <source>
        <dbReference type="ARBA" id="ARBA00079711"/>
    </source>
</evidence>
<evidence type="ECO:0000256" key="5">
    <source>
        <dbReference type="ARBA" id="ARBA00022801"/>
    </source>
</evidence>
<dbReference type="InterPro" id="IPR018114">
    <property type="entry name" value="TRYPSIN_HIS"/>
</dbReference>
<evidence type="ECO:0000256" key="6">
    <source>
        <dbReference type="ARBA" id="ARBA00022825"/>
    </source>
</evidence>
<keyword evidence="6 13" id="KW-0720">Serine protease</keyword>
<evidence type="ECO:0000256" key="9">
    <source>
        <dbReference type="ARBA" id="ARBA00054080"/>
    </source>
</evidence>
<dbReference type="OrthoDB" id="10002959at2759"/>
<dbReference type="CDD" id="cd00190">
    <property type="entry name" value="Tryp_SPc"/>
    <property type="match status" value="1"/>
</dbReference>
<dbReference type="GO" id="GO:0004252">
    <property type="term" value="F:serine-type endopeptidase activity"/>
    <property type="evidence" value="ECO:0007669"/>
    <property type="project" value="InterPro"/>
</dbReference>
<keyword evidence="3 13" id="KW-0645">Protease</keyword>